<dbReference type="REBASE" id="852793">
    <property type="entry name" value="Psp007ORF25170P"/>
</dbReference>
<sequence>MRLLCSDILPLRIEDPQKAFIDYFNEAASSCDHLEIAVGYVSKASLKELGRIVEEYRIKKVCLTIGMYFLEGMPEGTYHTAVSLHEAWQNSDIDGEVRIVRAFSYHGKLYTFYKEGQPIAGIIGSQNLGAIKLEASNLRQYEVAAVTEVPEEIEELTGIISKLKRPNCSVPIQDVHIKLLREVNRELVDQEFVTRVSSDEVTAYQNQKTDISFEIPLKVPSNHDDPQMRGSNINVCYARGRKRVWWEVEIVVGKEIRDLPGYPEYQVPFMVVTDDGWKFQVWTCGQNNKNLYSKDDLKIMGRWIKGRLAAAGLIESINQVEADTLFEGLITEETLEKYGRKSLTLTKTALTTTIDNGTEIDVWLLSFLPHTNDDRELLL</sequence>
<dbReference type="Pfam" id="PF20731">
    <property type="entry name" value="RE_NgoFVII_C"/>
    <property type="match status" value="1"/>
</dbReference>
<dbReference type="EC" id="3.1.21.-" evidence="3"/>
<protein>
    <submittedName>
        <fullName evidence="3">Restriction endonuclease PLD domain-containing protein</fullName>
        <ecNumber evidence="3">3.1.21.-</ecNumber>
    </submittedName>
</protein>
<dbReference type="RefSeq" id="WP_366291816.1">
    <property type="nucleotide sequence ID" value="NZ_CP159992.1"/>
</dbReference>
<evidence type="ECO:0000259" key="2">
    <source>
        <dbReference type="Pfam" id="PF20731"/>
    </source>
</evidence>
<keyword evidence="3" id="KW-0378">Hydrolase</keyword>
<evidence type="ECO:0000259" key="1">
    <source>
        <dbReference type="Pfam" id="PF09565"/>
    </source>
</evidence>
<keyword evidence="3" id="KW-0540">Nuclease</keyword>
<accession>A0AAU8ND15</accession>
<dbReference type="Pfam" id="PF09565">
    <property type="entry name" value="RE_NgoFVII"/>
    <property type="match status" value="1"/>
</dbReference>
<feature type="domain" description="Restriction endonuclease type II NgoFVII N-terminal" evidence="1">
    <location>
        <begin position="23"/>
        <end position="175"/>
    </location>
</feature>
<proteinExistence type="predicted"/>
<dbReference type="EMBL" id="CP159992">
    <property type="protein sequence ID" value="XCP94389.1"/>
    <property type="molecule type" value="Genomic_DNA"/>
</dbReference>
<dbReference type="GO" id="GO:0004519">
    <property type="term" value="F:endonuclease activity"/>
    <property type="evidence" value="ECO:0007669"/>
    <property type="project" value="UniProtKB-KW"/>
</dbReference>
<dbReference type="Gene3D" id="3.30.870.10">
    <property type="entry name" value="Endonuclease Chain A"/>
    <property type="match status" value="1"/>
</dbReference>
<reference evidence="3" key="1">
    <citation type="submission" date="2024-05" db="EMBL/GenBank/DDBJ databases">
        <title>Draft genome assemblies of 36 bacteria isolated from hibernating arctic ground squirrels.</title>
        <authorList>
            <person name="McKee H."/>
            <person name="Mullen L."/>
            <person name="Drown D.M."/>
            <person name="Duddleston K.N."/>
        </authorList>
    </citation>
    <scope>NUCLEOTIDE SEQUENCE</scope>
    <source>
        <strain evidence="3">AN1007</strain>
    </source>
</reference>
<gene>
    <name evidence="3" type="ORF">ABXS70_25175</name>
</gene>
<dbReference type="AlphaFoldDB" id="A0AAU8ND15"/>
<dbReference type="InterPro" id="IPR048923">
    <property type="entry name" value="RE_NgoFVII_C"/>
</dbReference>
<name>A0AAU8ND15_9BACL</name>
<keyword evidence="3" id="KW-0255">Endonuclease</keyword>
<evidence type="ECO:0000313" key="3">
    <source>
        <dbReference type="EMBL" id="XCP94389.1"/>
    </source>
</evidence>
<dbReference type="GO" id="GO:0016787">
    <property type="term" value="F:hydrolase activity"/>
    <property type="evidence" value="ECO:0007669"/>
    <property type="project" value="UniProtKB-KW"/>
</dbReference>
<feature type="domain" description="Restriction endonuclease type II NgoFVII C-terminal B3-like DNA-binding" evidence="2">
    <location>
        <begin position="204"/>
        <end position="348"/>
    </location>
</feature>
<dbReference type="InterPro" id="IPR019065">
    <property type="entry name" value="RE_NgoFVII_N"/>
</dbReference>
<organism evidence="3">
    <name type="scientific">Paenibacillus sp. AN1007</name>
    <dbReference type="NCBI Taxonomy" id="3151385"/>
    <lineage>
        <taxon>Bacteria</taxon>
        <taxon>Bacillati</taxon>
        <taxon>Bacillota</taxon>
        <taxon>Bacilli</taxon>
        <taxon>Bacillales</taxon>
        <taxon>Paenibacillaceae</taxon>
        <taxon>Paenibacillus</taxon>
    </lineage>
</organism>